<keyword evidence="3" id="KW-0479">Metal-binding</keyword>
<dbReference type="GO" id="GO:0003677">
    <property type="term" value="F:DNA binding"/>
    <property type="evidence" value="ECO:0007669"/>
    <property type="project" value="UniProtKB-KW"/>
</dbReference>
<dbReference type="AlphaFoldDB" id="A0A438N168"/>
<evidence type="ECO:0000256" key="4">
    <source>
        <dbReference type="ARBA" id="ARBA00022737"/>
    </source>
</evidence>
<dbReference type="GO" id="GO:0000981">
    <property type="term" value="F:DNA-binding transcription factor activity, RNA polymerase II-specific"/>
    <property type="evidence" value="ECO:0007669"/>
    <property type="project" value="TreeGrafter"/>
</dbReference>
<comment type="subcellular location">
    <subcellularLocation>
        <location evidence="1">Nucleus</location>
    </subcellularLocation>
</comment>
<evidence type="ECO:0000256" key="12">
    <source>
        <dbReference type="SAM" id="MobiDB-lite"/>
    </source>
</evidence>
<name>A0A438N168_EXOME</name>
<feature type="compositionally biased region" description="Low complexity" evidence="12">
    <location>
        <begin position="231"/>
        <end position="252"/>
    </location>
</feature>
<feature type="region of interest" description="Disordered" evidence="12">
    <location>
        <begin position="459"/>
        <end position="494"/>
    </location>
</feature>
<sequence length="494" mass="52134">MLPTGPVQPAGRQLPAKNAMCCPDEEDRDLAFLHSFPKRSQIRPALAKDPFHTIALASVAIPFPMGTSLDALNAPSSLTQRRLAASNLPAFELPPPPLQHFGSISQRIPPLGGSIPSHHSTSNLGHILTPPSNSASEGSSSSSAPATGTTPNSTAVPVLPYTPTFFNTATTPTGYHTGYPQPNWQHGPSMVPQRSMFSPVTGSLFRHNTNSPTATEGSSLPPPPYDVHGVHPSYGSSLHLSSPGSGPNSAPPQHVMNGIRPSSQPSPLTPVDPTSKGQQQPSLFTAMPGSAASPAGYSYSASTPVSHSPHPQTLSAPRISPTLNHGAVPQLHPPGPFMRPPPPSYSLPAMPGPIMSNLHSPGAHMAMVGSMNAGLLPMNFNSGYAANPMYGPQRNTPPQQPTTQDRPFKCDQCPQSFNRNHDLKRHKRIHLAVKPFPCNHCDKSFSRKDALKRHILVKGCGSGHSGDGSNREDGIKSDSPMDDISESPAAAIAA</sequence>
<feature type="compositionally biased region" description="Low complexity" evidence="12">
    <location>
        <begin position="288"/>
        <end position="302"/>
    </location>
</feature>
<dbReference type="PROSITE" id="PS00028">
    <property type="entry name" value="ZINC_FINGER_C2H2_1"/>
    <property type="match status" value="1"/>
</dbReference>
<keyword evidence="10" id="KW-0539">Nucleus</keyword>
<dbReference type="PANTHER" id="PTHR24394">
    <property type="entry name" value="ZINC FINGER PROTEIN"/>
    <property type="match status" value="1"/>
</dbReference>
<keyword evidence="5 11" id="KW-0863">Zinc-finger</keyword>
<feature type="region of interest" description="Disordered" evidence="12">
    <location>
        <begin position="178"/>
        <end position="316"/>
    </location>
</feature>
<dbReference type="InterPro" id="IPR013087">
    <property type="entry name" value="Znf_C2H2_type"/>
</dbReference>
<dbReference type="VEuPathDB" id="FungiDB:PV10_05569"/>
<comment type="caution">
    <text evidence="14">The sequence shown here is derived from an EMBL/GenBank/DDBJ whole genome shotgun (WGS) entry which is preliminary data.</text>
</comment>
<evidence type="ECO:0000256" key="5">
    <source>
        <dbReference type="ARBA" id="ARBA00022771"/>
    </source>
</evidence>
<accession>A0A438N168</accession>
<evidence type="ECO:0000256" key="10">
    <source>
        <dbReference type="ARBA" id="ARBA00023242"/>
    </source>
</evidence>
<protein>
    <recommendedName>
        <fullName evidence="13">C2H2-type domain-containing protein</fullName>
    </recommendedName>
</protein>
<keyword evidence="6" id="KW-0862">Zinc</keyword>
<gene>
    <name evidence="14" type="ORF">B0A52_06534</name>
</gene>
<dbReference type="Pfam" id="PF00096">
    <property type="entry name" value="zf-C2H2"/>
    <property type="match status" value="2"/>
</dbReference>
<evidence type="ECO:0000256" key="1">
    <source>
        <dbReference type="ARBA" id="ARBA00004123"/>
    </source>
</evidence>
<evidence type="ECO:0000256" key="9">
    <source>
        <dbReference type="ARBA" id="ARBA00023163"/>
    </source>
</evidence>
<reference evidence="14 15" key="1">
    <citation type="submission" date="2017-03" db="EMBL/GenBank/DDBJ databases">
        <title>Genomes of endolithic fungi from Antarctica.</title>
        <authorList>
            <person name="Coleine C."/>
            <person name="Masonjones S."/>
            <person name="Stajich J.E."/>
        </authorList>
    </citation>
    <scope>NUCLEOTIDE SEQUENCE [LARGE SCALE GENOMIC DNA]</scope>
    <source>
        <strain evidence="14 15">CCFEE 6314</strain>
    </source>
</reference>
<keyword evidence="9" id="KW-0804">Transcription</keyword>
<dbReference type="InterPro" id="IPR036236">
    <property type="entry name" value="Znf_C2H2_sf"/>
</dbReference>
<feature type="compositionally biased region" description="Polar residues" evidence="12">
    <location>
        <begin position="303"/>
        <end position="315"/>
    </location>
</feature>
<keyword evidence="8" id="KW-0238">DNA-binding</keyword>
<dbReference type="OrthoDB" id="8922241at2759"/>
<keyword evidence="4" id="KW-0677">Repeat</keyword>
<dbReference type="PROSITE" id="PS50157">
    <property type="entry name" value="ZINC_FINGER_C2H2_2"/>
    <property type="match status" value="2"/>
</dbReference>
<dbReference type="GO" id="GO:0008270">
    <property type="term" value="F:zinc ion binding"/>
    <property type="evidence" value="ECO:0007669"/>
    <property type="project" value="UniProtKB-KW"/>
</dbReference>
<dbReference type="SUPFAM" id="SSF57667">
    <property type="entry name" value="beta-beta-alpha zinc fingers"/>
    <property type="match status" value="1"/>
</dbReference>
<dbReference type="Proteomes" id="UP000288859">
    <property type="component" value="Unassembled WGS sequence"/>
</dbReference>
<evidence type="ECO:0000313" key="15">
    <source>
        <dbReference type="Proteomes" id="UP000288859"/>
    </source>
</evidence>
<evidence type="ECO:0000313" key="14">
    <source>
        <dbReference type="EMBL" id="RVX69470.1"/>
    </source>
</evidence>
<dbReference type="Gene3D" id="3.30.160.60">
    <property type="entry name" value="Classic Zinc Finger"/>
    <property type="match status" value="2"/>
</dbReference>
<feature type="compositionally biased region" description="Low complexity" evidence="12">
    <location>
        <begin position="129"/>
        <end position="155"/>
    </location>
</feature>
<feature type="region of interest" description="Disordered" evidence="12">
    <location>
        <begin position="110"/>
        <end position="156"/>
    </location>
</feature>
<evidence type="ECO:0000256" key="11">
    <source>
        <dbReference type="PROSITE-ProRule" id="PRU00042"/>
    </source>
</evidence>
<feature type="compositionally biased region" description="Polar residues" evidence="12">
    <location>
        <begin position="195"/>
        <end position="218"/>
    </location>
</feature>
<evidence type="ECO:0000256" key="2">
    <source>
        <dbReference type="ARBA" id="ARBA00006991"/>
    </source>
</evidence>
<feature type="domain" description="C2H2-type" evidence="13">
    <location>
        <begin position="408"/>
        <end position="435"/>
    </location>
</feature>
<dbReference type="EMBL" id="NAJM01000029">
    <property type="protein sequence ID" value="RVX69470.1"/>
    <property type="molecule type" value="Genomic_DNA"/>
</dbReference>
<keyword evidence="7" id="KW-0805">Transcription regulation</keyword>
<evidence type="ECO:0000256" key="3">
    <source>
        <dbReference type="ARBA" id="ARBA00022723"/>
    </source>
</evidence>
<dbReference type="PANTHER" id="PTHR24394:SF44">
    <property type="entry name" value="ZINC FINGER PROTEIN 271-LIKE"/>
    <property type="match status" value="1"/>
</dbReference>
<feature type="domain" description="C2H2-type" evidence="13">
    <location>
        <begin position="436"/>
        <end position="469"/>
    </location>
</feature>
<dbReference type="FunFam" id="3.30.160.60:FF:001156">
    <property type="entry name" value="Zinc finger protein 407"/>
    <property type="match status" value="2"/>
</dbReference>
<evidence type="ECO:0000259" key="13">
    <source>
        <dbReference type="PROSITE" id="PS50157"/>
    </source>
</evidence>
<organism evidence="14 15">
    <name type="scientific">Exophiala mesophila</name>
    <name type="common">Black yeast-like fungus</name>
    <dbReference type="NCBI Taxonomy" id="212818"/>
    <lineage>
        <taxon>Eukaryota</taxon>
        <taxon>Fungi</taxon>
        <taxon>Dikarya</taxon>
        <taxon>Ascomycota</taxon>
        <taxon>Pezizomycotina</taxon>
        <taxon>Eurotiomycetes</taxon>
        <taxon>Chaetothyriomycetidae</taxon>
        <taxon>Chaetothyriales</taxon>
        <taxon>Herpotrichiellaceae</taxon>
        <taxon>Exophiala</taxon>
    </lineage>
</organism>
<dbReference type="GO" id="GO:0005634">
    <property type="term" value="C:nucleus"/>
    <property type="evidence" value="ECO:0007669"/>
    <property type="project" value="UniProtKB-SubCell"/>
</dbReference>
<evidence type="ECO:0000256" key="7">
    <source>
        <dbReference type="ARBA" id="ARBA00023015"/>
    </source>
</evidence>
<evidence type="ECO:0000256" key="8">
    <source>
        <dbReference type="ARBA" id="ARBA00023125"/>
    </source>
</evidence>
<dbReference type="SMART" id="SM00355">
    <property type="entry name" value="ZnF_C2H2"/>
    <property type="match status" value="2"/>
</dbReference>
<comment type="similarity">
    <text evidence="2">Belongs to the krueppel C2H2-type zinc-finger protein family.</text>
</comment>
<evidence type="ECO:0000256" key="6">
    <source>
        <dbReference type="ARBA" id="ARBA00022833"/>
    </source>
</evidence>
<proteinExistence type="inferred from homology"/>